<dbReference type="EMBL" id="MN740430">
    <property type="protein sequence ID" value="QHU06083.1"/>
    <property type="molecule type" value="Genomic_DNA"/>
</dbReference>
<evidence type="ECO:0000313" key="1">
    <source>
        <dbReference type="EMBL" id="QHU06083.1"/>
    </source>
</evidence>
<accession>A0A6C0JL49</accession>
<protein>
    <recommendedName>
        <fullName evidence="2">Lectin/glucanase superfamily protein</fullName>
    </recommendedName>
</protein>
<dbReference type="AlphaFoldDB" id="A0A6C0JL49"/>
<proteinExistence type="predicted"/>
<organism evidence="1">
    <name type="scientific">viral metagenome</name>
    <dbReference type="NCBI Taxonomy" id="1070528"/>
    <lineage>
        <taxon>unclassified sequences</taxon>
        <taxon>metagenomes</taxon>
        <taxon>organismal metagenomes</taxon>
    </lineage>
</organism>
<sequence length="272" mass="29682">MAFSSFNSIHSLARLGTISFTPKSFTSCVLWFDANDSSTITQTGSKISQWNDKSGSGYSVIQPVSENQPTYTTNLLNEKPGIVLSSTTWLYQLGSNIPNFSSSVSTTIFMVARNDSSLPSSGWSIPNTMWLDSSNNEATLRYHLSFNYANAIGVTSIVNTNLTFNNSGLTVTAGANAIIGLSWSTTSGLIYVNGETATFEGETLLNANNSTTRFNIGDSRGNFVRDIAVYEMLGFNTQLTTVEQQKIEGYLAWKWGLQTNLPTNHPYYSSAP</sequence>
<evidence type="ECO:0008006" key="2">
    <source>
        <dbReference type="Google" id="ProtNLM"/>
    </source>
</evidence>
<reference evidence="1" key="1">
    <citation type="journal article" date="2020" name="Nature">
        <title>Giant virus diversity and host interactions through global metagenomics.</title>
        <authorList>
            <person name="Schulz F."/>
            <person name="Roux S."/>
            <person name="Paez-Espino D."/>
            <person name="Jungbluth S."/>
            <person name="Walsh D.A."/>
            <person name="Denef V.J."/>
            <person name="McMahon K.D."/>
            <person name="Konstantinidis K.T."/>
            <person name="Eloe-Fadrosh E.A."/>
            <person name="Kyrpides N.C."/>
            <person name="Woyke T."/>
        </authorList>
    </citation>
    <scope>NUCLEOTIDE SEQUENCE</scope>
    <source>
        <strain evidence="1">GVMAG-M-3300027747-57</strain>
    </source>
</reference>
<name>A0A6C0JL49_9ZZZZ</name>